<dbReference type="Pfam" id="PF03098">
    <property type="entry name" value="An_peroxidase"/>
    <property type="match status" value="1"/>
</dbReference>
<dbReference type="GO" id="GO:0005576">
    <property type="term" value="C:extracellular region"/>
    <property type="evidence" value="ECO:0007669"/>
    <property type="project" value="UniProtKB-SubCell"/>
</dbReference>
<keyword evidence="5" id="KW-0479">Metal-binding</keyword>
<dbReference type="EMBL" id="NCKV01053988">
    <property type="protein sequence ID" value="RWS04144.1"/>
    <property type="molecule type" value="Genomic_DNA"/>
</dbReference>
<accession>A0A443QM75</accession>
<evidence type="ECO:0000256" key="2">
    <source>
        <dbReference type="ARBA" id="ARBA00022525"/>
    </source>
</evidence>
<evidence type="ECO:0000256" key="3">
    <source>
        <dbReference type="ARBA" id="ARBA00022559"/>
    </source>
</evidence>
<keyword evidence="5" id="KW-0408">Iron</keyword>
<dbReference type="GO" id="GO:0020037">
    <property type="term" value="F:heme binding"/>
    <property type="evidence" value="ECO:0007669"/>
    <property type="project" value="InterPro"/>
</dbReference>
<keyword evidence="5" id="KW-0349">Heme</keyword>
<evidence type="ECO:0000256" key="4">
    <source>
        <dbReference type="ARBA" id="ARBA00023180"/>
    </source>
</evidence>
<evidence type="ECO:0000256" key="1">
    <source>
        <dbReference type="ARBA" id="ARBA00004613"/>
    </source>
</evidence>
<dbReference type="GO" id="GO:0046872">
    <property type="term" value="F:metal ion binding"/>
    <property type="evidence" value="ECO:0007669"/>
    <property type="project" value="UniProtKB-KW"/>
</dbReference>
<dbReference type="GO" id="GO:0006979">
    <property type="term" value="P:response to oxidative stress"/>
    <property type="evidence" value="ECO:0007669"/>
    <property type="project" value="InterPro"/>
</dbReference>
<comment type="caution">
    <text evidence="6">The sequence shown here is derived from an EMBL/GenBank/DDBJ whole genome shotgun (WGS) entry which is preliminary data.</text>
</comment>
<dbReference type="Proteomes" id="UP000288716">
    <property type="component" value="Unassembled WGS sequence"/>
</dbReference>
<dbReference type="GO" id="GO:0004601">
    <property type="term" value="F:peroxidase activity"/>
    <property type="evidence" value="ECO:0007669"/>
    <property type="project" value="UniProtKB-KW"/>
</dbReference>
<keyword evidence="3 6" id="KW-0575">Peroxidase</keyword>
<dbReference type="PROSITE" id="PS50292">
    <property type="entry name" value="PEROXIDASE_3"/>
    <property type="match status" value="1"/>
</dbReference>
<evidence type="ECO:0000313" key="7">
    <source>
        <dbReference type="Proteomes" id="UP000288716"/>
    </source>
</evidence>
<dbReference type="InterPro" id="IPR019791">
    <property type="entry name" value="Haem_peroxidase_animal"/>
</dbReference>
<feature type="non-terminal residue" evidence="6">
    <location>
        <position position="114"/>
    </location>
</feature>
<dbReference type="SUPFAM" id="SSF48113">
    <property type="entry name" value="Heme-dependent peroxidases"/>
    <property type="match status" value="1"/>
</dbReference>
<dbReference type="STRING" id="299467.A0A443QM75"/>
<protein>
    <submittedName>
        <fullName evidence="6">Heme peroxidase-like protein</fullName>
    </submittedName>
</protein>
<dbReference type="Gene3D" id="1.10.640.10">
    <property type="entry name" value="Haem peroxidase domain superfamily, animal type"/>
    <property type="match status" value="1"/>
</dbReference>
<comment type="subcellular location">
    <subcellularLocation>
        <location evidence="1">Secreted</location>
    </subcellularLocation>
</comment>
<feature type="binding site" description="axial binding residue" evidence="5">
    <location>
        <position position="55"/>
    </location>
    <ligand>
        <name>heme b</name>
        <dbReference type="ChEBI" id="CHEBI:60344"/>
    </ligand>
    <ligandPart>
        <name>Fe</name>
        <dbReference type="ChEBI" id="CHEBI:18248"/>
    </ligandPart>
</feature>
<evidence type="ECO:0000256" key="5">
    <source>
        <dbReference type="PIRSR" id="PIRSR619791-2"/>
    </source>
</evidence>
<dbReference type="OrthoDB" id="823504at2759"/>
<dbReference type="PANTHER" id="PTHR11475:SF4">
    <property type="entry name" value="CHORION PEROXIDASE"/>
    <property type="match status" value="1"/>
</dbReference>
<dbReference type="VEuPathDB" id="VectorBase:LDEU014267"/>
<keyword evidence="2" id="KW-0964">Secreted</keyword>
<sequence length="114" mass="13267">MQIITYKEFLPLVLGYDYMSRYYLHLYAYGRTVYDYNLNPTIYSEFSTAAYRFGHTLIDGEFHSIALGKQPEAYLLRDNFFNPNPLYNGNIDNIVRGLTGSPAHKFDPYVTDDV</sequence>
<name>A0A443QM75_9ACAR</name>
<dbReference type="PANTHER" id="PTHR11475">
    <property type="entry name" value="OXIDASE/PEROXIDASE"/>
    <property type="match status" value="1"/>
</dbReference>
<keyword evidence="3 6" id="KW-0560">Oxidoreductase</keyword>
<keyword evidence="4" id="KW-0325">Glycoprotein</keyword>
<dbReference type="InterPro" id="IPR037120">
    <property type="entry name" value="Haem_peroxidase_sf_animal"/>
</dbReference>
<evidence type="ECO:0000313" key="6">
    <source>
        <dbReference type="EMBL" id="RWS04144.1"/>
    </source>
</evidence>
<proteinExistence type="predicted"/>
<organism evidence="6 7">
    <name type="scientific">Leptotrombidium deliense</name>
    <dbReference type="NCBI Taxonomy" id="299467"/>
    <lineage>
        <taxon>Eukaryota</taxon>
        <taxon>Metazoa</taxon>
        <taxon>Ecdysozoa</taxon>
        <taxon>Arthropoda</taxon>
        <taxon>Chelicerata</taxon>
        <taxon>Arachnida</taxon>
        <taxon>Acari</taxon>
        <taxon>Acariformes</taxon>
        <taxon>Trombidiformes</taxon>
        <taxon>Prostigmata</taxon>
        <taxon>Anystina</taxon>
        <taxon>Parasitengona</taxon>
        <taxon>Trombiculoidea</taxon>
        <taxon>Trombiculidae</taxon>
        <taxon>Leptotrombidium</taxon>
    </lineage>
</organism>
<dbReference type="InterPro" id="IPR010255">
    <property type="entry name" value="Haem_peroxidase_sf"/>
</dbReference>
<reference evidence="6 7" key="1">
    <citation type="journal article" date="2018" name="Gigascience">
        <title>Genomes of trombidid mites reveal novel predicted allergens and laterally-transferred genes associated with secondary metabolism.</title>
        <authorList>
            <person name="Dong X."/>
            <person name="Chaisiri K."/>
            <person name="Xia D."/>
            <person name="Armstrong S.D."/>
            <person name="Fang Y."/>
            <person name="Donnelly M.J."/>
            <person name="Kadowaki T."/>
            <person name="McGarry J.W."/>
            <person name="Darby A.C."/>
            <person name="Makepeace B.L."/>
        </authorList>
    </citation>
    <scope>NUCLEOTIDE SEQUENCE [LARGE SCALE GENOMIC DNA]</scope>
    <source>
        <strain evidence="6">UoL-UT</strain>
    </source>
</reference>
<dbReference type="AlphaFoldDB" id="A0A443QM75"/>
<gene>
    <name evidence="6" type="ORF">B4U80_02258</name>
</gene>
<keyword evidence="7" id="KW-1185">Reference proteome</keyword>